<keyword evidence="1" id="KW-0175">Coiled coil</keyword>
<dbReference type="PANTHER" id="PTHR18966">
    <property type="entry name" value="IONOTROPIC GLUTAMATE RECEPTOR"/>
    <property type="match status" value="1"/>
</dbReference>
<organism evidence="4 5">
    <name type="scientific">Synaphobranchus kaupii</name>
    <name type="common">Kaup's arrowtooth eel</name>
    <dbReference type="NCBI Taxonomy" id="118154"/>
    <lineage>
        <taxon>Eukaryota</taxon>
        <taxon>Metazoa</taxon>
        <taxon>Chordata</taxon>
        <taxon>Craniata</taxon>
        <taxon>Vertebrata</taxon>
        <taxon>Euteleostomi</taxon>
        <taxon>Actinopterygii</taxon>
        <taxon>Neopterygii</taxon>
        <taxon>Teleostei</taxon>
        <taxon>Anguilliformes</taxon>
        <taxon>Synaphobranchidae</taxon>
        <taxon>Synaphobranchus</taxon>
    </lineage>
</organism>
<evidence type="ECO:0000256" key="2">
    <source>
        <dbReference type="SAM" id="MobiDB-lite"/>
    </source>
</evidence>
<feature type="compositionally biased region" description="Polar residues" evidence="2">
    <location>
        <begin position="187"/>
        <end position="202"/>
    </location>
</feature>
<dbReference type="EMBL" id="JAINUF010000002">
    <property type="protein sequence ID" value="KAJ8374768.1"/>
    <property type="molecule type" value="Genomic_DNA"/>
</dbReference>
<keyword evidence="5" id="KW-1185">Reference proteome</keyword>
<dbReference type="AlphaFoldDB" id="A0A9Q1G3E9"/>
<dbReference type="FunFam" id="3.40.190.10:FF:000097">
    <property type="entry name" value="Putative glutamate receptor ionotropic NMDA 3A"/>
    <property type="match status" value="1"/>
</dbReference>
<dbReference type="InterPro" id="IPR015683">
    <property type="entry name" value="Ionotropic_Glu_rcpt"/>
</dbReference>
<evidence type="ECO:0000313" key="5">
    <source>
        <dbReference type="Proteomes" id="UP001152622"/>
    </source>
</evidence>
<keyword evidence="3" id="KW-0472">Membrane</keyword>
<feature type="region of interest" description="Disordered" evidence="2">
    <location>
        <begin position="285"/>
        <end position="313"/>
    </location>
</feature>
<keyword evidence="3" id="KW-1133">Transmembrane helix</keyword>
<comment type="caution">
    <text evidence="4">The sequence shown here is derived from an EMBL/GenBank/DDBJ whole genome shotgun (WGS) entry which is preliminary data.</text>
</comment>
<feature type="region of interest" description="Disordered" evidence="2">
    <location>
        <begin position="187"/>
        <end position="208"/>
    </location>
</feature>
<dbReference type="Proteomes" id="UP001152622">
    <property type="component" value="Chromosome 2"/>
</dbReference>
<feature type="compositionally biased region" description="Basic and acidic residues" evidence="2">
    <location>
        <begin position="297"/>
        <end position="312"/>
    </location>
</feature>
<accession>A0A9Q1G3E9</accession>
<dbReference type="Gene3D" id="3.40.190.10">
    <property type="entry name" value="Periplasmic binding protein-like II"/>
    <property type="match status" value="1"/>
</dbReference>
<dbReference type="OrthoDB" id="8946673at2759"/>
<name>A0A9Q1G3E9_SYNKA</name>
<feature type="transmembrane region" description="Helical" evidence="3">
    <location>
        <begin position="122"/>
        <end position="144"/>
    </location>
</feature>
<keyword evidence="3" id="KW-0812">Transmembrane</keyword>
<reference evidence="4" key="1">
    <citation type="journal article" date="2023" name="Science">
        <title>Genome structures resolve the early diversification of teleost fishes.</title>
        <authorList>
            <person name="Parey E."/>
            <person name="Louis A."/>
            <person name="Montfort J."/>
            <person name="Bouchez O."/>
            <person name="Roques C."/>
            <person name="Iampietro C."/>
            <person name="Lluch J."/>
            <person name="Castinel A."/>
            <person name="Donnadieu C."/>
            <person name="Desvignes T."/>
            <person name="Floi Bucao C."/>
            <person name="Jouanno E."/>
            <person name="Wen M."/>
            <person name="Mejri S."/>
            <person name="Dirks R."/>
            <person name="Jansen H."/>
            <person name="Henkel C."/>
            <person name="Chen W.J."/>
            <person name="Zahm M."/>
            <person name="Cabau C."/>
            <person name="Klopp C."/>
            <person name="Thompson A.W."/>
            <person name="Robinson-Rechavi M."/>
            <person name="Braasch I."/>
            <person name="Lecointre G."/>
            <person name="Bobe J."/>
            <person name="Postlethwait J.H."/>
            <person name="Berthelot C."/>
            <person name="Roest Crollius H."/>
            <person name="Guiguen Y."/>
        </authorList>
    </citation>
    <scope>NUCLEOTIDE SEQUENCE</scope>
    <source>
        <strain evidence="4">WJC10195</strain>
    </source>
</reference>
<protein>
    <submittedName>
        <fullName evidence="4">Uncharacterized protein</fullName>
    </submittedName>
</protein>
<dbReference type="SUPFAM" id="SSF53850">
    <property type="entry name" value="Periplasmic binding protein-like II"/>
    <property type="match status" value="1"/>
</dbReference>
<gene>
    <name evidence="4" type="ORF">SKAU_G00053480</name>
</gene>
<evidence type="ECO:0000256" key="1">
    <source>
        <dbReference type="SAM" id="Coils"/>
    </source>
</evidence>
<feature type="compositionally biased region" description="Basic and acidic residues" evidence="2">
    <location>
        <begin position="392"/>
        <end position="406"/>
    </location>
</feature>
<proteinExistence type="predicted"/>
<feature type="region of interest" description="Disordered" evidence="2">
    <location>
        <begin position="465"/>
        <end position="487"/>
    </location>
</feature>
<evidence type="ECO:0000313" key="4">
    <source>
        <dbReference type="EMBL" id="KAJ8374768.1"/>
    </source>
</evidence>
<feature type="region of interest" description="Disordered" evidence="2">
    <location>
        <begin position="374"/>
        <end position="408"/>
    </location>
</feature>
<sequence>MHEYMRRFNEPTTPDGVATLKTDPPQLDAFIMDKALLDYEVSIDADCKLLTVGKPFAIEGYGIGLTQNSPLTSNVSEFISRYKSDGFMDMLHDKWYKVVPCGKRVFAVTETLQMGIRHFSGLFVLLCVGVAGALLTLIGEHAFYRLVLPHIRRRQKFKYWLHTSQKIHRALNMTYEDVKKQRASSEKSCNIQKWNNESSGASQDAKDNKRVHFNLETLNSRRLLARAAPEGERGRARLSLDGELQELQGRIEVIREQLKAALARRAELQTSMAKEKANLVQTVTEIPPIGPSPPAKDTNEKRPNRRLQEKGSFRSQISKVCRAETLRDVTQLHEEGTARSDWPAACNPLVWKSEIPFPLLETRQMCAIAALRRFPDGRPSSSTSRRNPVRFECNRREKSGPSERELVGSGRAKARFCVSRSARRDEPQGAVRRSHYKRAPPSGKALVKGGVCGWLERAAVRLASRADAAERGRGTRHRSLTPTPPHPPYLLLRNVHDFRQGHTCERMYCCNLKSKCPTFDWMEWDGAAAPWDSGPSRRGSEDGRLREPPVCVPPSLVTIATPASLPILLPIFLSYRRRISNST</sequence>
<evidence type="ECO:0000256" key="3">
    <source>
        <dbReference type="SAM" id="Phobius"/>
    </source>
</evidence>
<feature type="coiled-coil region" evidence="1">
    <location>
        <begin position="237"/>
        <end position="278"/>
    </location>
</feature>